<evidence type="ECO:0000256" key="5">
    <source>
        <dbReference type="ARBA" id="ARBA00023136"/>
    </source>
</evidence>
<evidence type="ECO:0000259" key="7">
    <source>
        <dbReference type="Pfam" id="PF03772"/>
    </source>
</evidence>
<name>A0ABQ3HSZ2_9SPHI</name>
<evidence type="ECO:0000313" key="10">
    <source>
        <dbReference type="Proteomes" id="UP000620550"/>
    </source>
</evidence>
<feature type="domain" description="ComEC/Rec2-related protein" evidence="7">
    <location>
        <begin position="241"/>
        <end position="508"/>
    </location>
</feature>
<reference evidence="10" key="1">
    <citation type="journal article" date="2019" name="Int. J. Syst. Evol. Microbiol.">
        <title>The Global Catalogue of Microorganisms (GCM) 10K type strain sequencing project: providing services to taxonomists for standard genome sequencing and annotation.</title>
        <authorList>
            <consortium name="The Broad Institute Genomics Platform"/>
            <consortium name="The Broad Institute Genome Sequencing Center for Infectious Disease"/>
            <person name="Wu L."/>
            <person name="Ma J."/>
        </authorList>
    </citation>
    <scope>NUCLEOTIDE SEQUENCE [LARGE SCALE GENOMIC DNA]</scope>
    <source>
        <strain evidence="10">CGMCC 1.12966</strain>
    </source>
</reference>
<sequence length="694" mass="78239">MVAISIAEALRRTPFAKLFSVLSLGIVAGRYIEVSTTLLHLSSIIFLIIVSLLFLCAAFSKTLPRAVFPVLLYFCFVWVGFQSIAYRLPIHQKLAIDGYEADAVIGIVSNEPTVREKIIRFPISITQGQLGKDRFPASGSIIVSVVRTANMPLNYGDKIAIVNKLQKIPPAYNPHQFDYQQYLANKNVYHQAFLQEGEWHVLEKGSGNWLVSMALHLRHRLRDKFGEVISDPASLNVCAALVFGYRNDFNDEILQKFSVTGTVHVLSVSGMHVGLVFYLLNLLFSRLKFYKYGRFVRNTCMLIAIWSYVILTGMAPSILRAGLMISFLLLADLGKKRYGGINSLFVSAFVLVAFDPFLLFDVGFQLSYAAAFGLFTAYPLLRSLFRPKFFLARYLMELVWVSIAAQLFTSPLALYYFHQFPNYFLLGNLLVAIPSTLLMYIGILLAVSPLTWLNIILGKCLDGLCTFMLMGLDIIQSLPFALVSDIYLEKIDLFFFIGILLTMVWSWYSRRKSILAMVLLFTAMLSFRMGVQRLRRQMFQGLKIYNVQHDLAVAIIHTGRAALVTTLDSMDHPKLKRLVMGDLSRYADPSQIAFYKADVPVKGIRLIETPFGRIALTNRLDDTAALQSASWIIARQLRNQNAITTCTINPKRAIIFDGSNEAGTIAFMVQGASSGHAHYYILKNNYAYVWEKSD</sequence>
<feature type="transmembrane region" description="Helical" evidence="6">
    <location>
        <begin position="514"/>
        <end position="531"/>
    </location>
</feature>
<dbReference type="Proteomes" id="UP000620550">
    <property type="component" value="Unassembled WGS sequence"/>
</dbReference>
<feature type="transmembrane region" description="Helical" evidence="6">
    <location>
        <begin position="39"/>
        <end position="60"/>
    </location>
</feature>
<evidence type="ECO:0000256" key="1">
    <source>
        <dbReference type="ARBA" id="ARBA00004651"/>
    </source>
</evidence>
<feature type="transmembrane region" description="Helical" evidence="6">
    <location>
        <begin position="423"/>
        <end position="447"/>
    </location>
</feature>
<feature type="transmembrane region" description="Helical" evidence="6">
    <location>
        <begin position="491"/>
        <end position="508"/>
    </location>
</feature>
<protein>
    <submittedName>
        <fullName evidence="9">Competence protein</fullName>
    </submittedName>
</protein>
<feature type="transmembrane region" description="Helical" evidence="6">
    <location>
        <begin position="397"/>
        <end position="417"/>
    </location>
</feature>
<feature type="transmembrane region" description="Helical" evidence="6">
    <location>
        <begin position="66"/>
        <end position="86"/>
    </location>
</feature>
<dbReference type="PANTHER" id="PTHR30619:SF1">
    <property type="entry name" value="RECOMBINATION PROTEIN 2"/>
    <property type="match status" value="1"/>
</dbReference>
<feature type="transmembrane region" description="Helical" evidence="6">
    <location>
        <begin position="366"/>
        <end position="385"/>
    </location>
</feature>
<comment type="caution">
    <text evidence="9">The sequence shown here is derived from an EMBL/GenBank/DDBJ whole genome shotgun (WGS) entry which is preliminary data.</text>
</comment>
<dbReference type="NCBIfam" id="TIGR00360">
    <property type="entry name" value="ComEC_N-term"/>
    <property type="match status" value="1"/>
</dbReference>
<accession>A0ABQ3HSZ2</accession>
<keyword evidence="2" id="KW-1003">Cell membrane</keyword>
<dbReference type="InterPro" id="IPR004477">
    <property type="entry name" value="ComEC_N"/>
</dbReference>
<organism evidence="9 10">
    <name type="scientific">Sphingobacterium griseoflavum</name>
    <dbReference type="NCBI Taxonomy" id="1474952"/>
    <lineage>
        <taxon>Bacteria</taxon>
        <taxon>Pseudomonadati</taxon>
        <taxon>Bacteroidota</taxon>
        <taxon>Sphingobacteriia</taxon>
        <taxon>Sphingobacteriales</taxon>
        <taxon>Sphingobacteriaceae</taxon>
        <taxon>Sphingobacterium</taxon>
    </lineage>
</organism>
<dbReference type="InterPro" id="IPR052159">
    <property type="entry name" value="Competence_DNA_uptake"/>
</dbReference>
<dbReference type="Pfam" id="PF13567">
    <property type="entry name" value="DUF4131"/>
    <property type="match status" value="1"/>
</dbReference>
<gene>
    <name evidence="9" type="ORF">GCM10017764_05340</name>
</gene>
<dbReference type="RefSeq" id="WP_189625072.1">
    <property type="nucleotide sequence ID" value="NZ_BNAF01000002.1"/>
</dbReference>
<evidence type="ECO:0000256" key="6">
    <source>
        <dbReference type="SAM" id="Phobius"/>
    </source>
</evidence>
<proteinExistence type="predicted"/>
<keyword evidence="4 6" id="KW-1133">Transmembrane helix</keyword>
<evidence type="ECO:0000256" key="2">
    <source>
        <dbReference type="ARBA" id="ARBA00022475"/>
    </source>
</evidence>
<comment type="subcellular location">
    <subcellularLocation>
        <location evidence="1">Cell membrane</location>
        <topology evidence="1">Multi-pass membrane protein</topology>
    </subcellularLocation>
</comment>
<evidence type="ECO:0000256" key="4">
    <source>
        <dbReference type="ARBA" id="ARBA00022989"/>
    </source>
</evidence>
<feature type="transmembrane region" description="Helical" evidence="6">
    <location>
        <begin position="15"/>
        <end position="32"/>
    </location>
</feature>
<keyword evidence="5 6" id="KW-0472">Membrane</keyword>
<dbReference type="PANTHER" id="PTHR30619">
    <property type="entry name" value="DNA INTERNALIZATION/COMPETENCE PROTEIN COMEC/REC2"/>
    <property type="match status" value="1"/>
</dbReference>
<feature type="transmembrane region" description="Helical" evidence="6">
    <location>
        <begin position="265"/>
        <end position="283"/>
    </location>
</feature>
<evidence type="ECO:0000256" key="3">
    <source>
        <dbReference type="ARBA" id="ARBA00022692"/>
    </source>
</evidence>
<dbReference type="InterPro" id="IPR025405">
    <property type="entry name" value="DUF4131"/>
</dbReference>
<evidence type="ECO:0000313" key="9">
    <source>
        <dbReference type="EMBL" id="GHE23566.1"/>
    </source>
</evidence>
<keyword evidence="3 6" id="KW-0812">Transmembrane</keyword>
<evidence type="ECO:0000259" key="8">
    <source>
        <dbReference type="Pfam" id="PF13567"/>
    </source>
</evidence>
<keyword evidence="10" id="KW-1185">Reference proteome</keyword>
<dbReference type="Pfam" id="PF03772">
    <property type="entry name" value="Competence"/>
    <property type="match status" value="1"/>
</dbReference>
<feature type="domain" description="DUF4131" evidence="8">
    <location>
        <begin position="42"/>
        <end position="198"/>
    </location>
</feature>
<dbReference type="EMBL" id="BNAF01000002">
    <property type="protein sequence ID" value="GHE23566.1"/>
    <property type="molecule type" value="Genomic_DNA"/>
</dbReference>